<protein>
    <submittedName>
        <fullName evidence="3">Uncharacterized protein</fullName>
    </submittedName>
</protein>
<feature type="compositionally biased region" description="Gly residues" evidence="1">
    <location>
        <begin position="67"/>
        <end position="84"/>
    </location>
</feature>
<dbReference type="Proteomes" id="UP001293254">
    <property type="component" value="Unassembled WGS sequence"/>
</dbReference>
<proteinExistence type="predicted"/>
<reference evidence="3" key="1">
    <citation type="submission" date="2020-06" db="EMBL/GenBank/DDBJ databases">
        <authorList>
            <person name="Li T."/>
            <person name="Hu X."/>
            <person name="Zhang T."/>
            <person name="Song X."/>
            <person name="Zhang H."/>
            <person name="Dai N."/>
            <person name="Sheng W."/>
            <person name="Hou X."/>
            <person name="Wei L."/>
        </authorList>
    </citation>
    <scope>NUCLEOTIDE SEQUENCE</scope>
    <source>
        <strain evidence="3">3651</strain>
        <tissue evidence="3">Leaf</tissue>
    </source>
</reference>
<name>A0AAE1YI81_9LAMI</name>
<evidence type="ECO:0000256" key="1">
    <source>
        <dbReference type="SAM" id="MobiDB-lite"/>
    </source>
</evidence>
<accession>A0AAE1YI81</accession>
<feature type="compositionally biased region" description="Polar residues" evidence="1">
    <location>
        <begin position="149"/>
        <end position="159"/>
    </location>
</feature>
<evidence type="ECO:0000256" key="2">
    <source>
        <dbReference type="SAM" id="SignalP"/>
    </source>
</evidence>
<gene>
    <name evidence="3" type="ORF">Salat_0831100</name>
</gene>
<feature type="chain" id="PRO_5042286825" evidence="2">
    <location>
        <begin position="24"/>
        <end position="159"/>
    </location>
</feature>
<dbReference type="PANTHER" id="PTHR36245">
    <property type="entry name" value="GLYCINE-RICH PROTEIN DOT1-LIKE"/>
    <property type="match status" value="1"/>
</dbReference>
<dbReference type="EMBL" id="JACGWO010000003">
    <property type="protein sequence ID" value="KAK4430694.1"/>
    <property type="molecule type" value="Genomic_DNA"/>
</dbReference>
<feature type="region of interest" description="Disordered" evidence="1">
    <location>
        <begin position="64"/>
        <end position="92"/>
    </location>
</feature>
<sequence length="159" mass="16349">MRIKERAVVFLIMALQLYSSCVASHRPAVHSQGEKERKDASEQFIVNNKYDQGSAVTIAHRNKLAHGGNGGDVNGVGQPGGTTNGDGSHSPYVQGGAGMIPLYAAGAGNNRHPHHSGGNCIKSITEPTILRAAQLEAASSLGGPPQPKAASSSGAGWTA</sequence>
<dbReference type="AlphaFoldDB" id="A0AAE1YI81"/>
<feature type="signal peptide" evidence="2">
    <location>
        <begin position="1"/>
        <end position="23"/>
    </location>
</feature>
<keyword evidence="4" id="KW-1185">Reference proteome</keyword>
<feature type="region of interest" description="Disordered" evidence="1">
    <location>
        <begin position="138"/>
        <end position="159"/>
    </location>
</feature>
<dbReference type="PANTHER" id="PTHR36245:SF5">
    <property type="entry name" value="GLYCINE-RICH PROTEIN DOT1-LIKE"/>
    <property type="match status" value="1"/>
</dbReference>
<reference evidence="3" key="2">
    <citation type="journal article" date="2024" name="Plant">
        <title>Genomic evolution and insights into agronomic trait innovations of Sesamum species.</title>
        <authorList>
            <person name="Miao H."/>
            <person name="Wang L."/>
            <person name="Qu L."/>
            <person name="Liu H."/>
            <person name="Sun Y."/>
            <person name="Le M."/>
            <person name="Wang Q."/>
            <person name="Wei S."/>
            <person name="Zheng Y."/>
            <person name="Lin W."/>
            <person name="Duan Y."/>
            <person name="Cao H."/>
            <person name="Xiong S."/>
            <person name="Wang X."/>
            <person name="Wei L."/>
            <person name="Li C."/>
            <person name="Ma Q."/>
            <person name="Ju M."/>
            <person name="Zhao R."/>
            <person name="Li G."/>
            <person name="Mu C."/>
            <person name="Tian Q."/>
            <person name="Mei H."/>
            <person name="Zhang T."/>
            <person name="Gao T."/>
            <person name="Zhang H."/>
        </authorList>
    </citation>
    <scope>NUCLEOTIDE SEQUENCE</scope>
    <source>
        <strain evidence="3">3651</strain>
    </source>
</reference>
<evidence type="ECO:0000313" key="4">
    <source>
        <dbReference type="Proteomes" id="UP001293254"/>
    </source>
</evidence>
<comment type="caution">
    <text evidence="3">The sequence shown here is derived from an EMBL/GenBank/DDBJ whole genome shotgun (WGS) entry which is preliminary data.</text>
</comment>
<organism evidence="3 4">
    <name type="scientific">Sesamum alatum</name>
    <dbReference type="NCBI Taxonomy" id="300844"/>
    <lineage>
        <taxon>Eukaryota</taxon>
        <taxon>Viridiplantae</taxon>
        <taxon>Streptophyta</taxon>
        <taxon>Embryophyta</taxon>
        <taxon>Tracheophyta</taxon>
        <taxon>Spermatophyta</taxon>
        <taxon>Magnoliopsida</taxon>
        <taxon>eudicotyledons</taxon>
        <taxon>Gunneridae</taxon>
        <taxon>Pentapetalae</taxon>
        <taxon>asterids</taxon>
        <taxon>lamiids</taxon>
        <taxon>Lamiales</taxon>
        <taxon>Pedaliaceae</taxon>
        <taxon>Sesamum</taxon>
    </lineage>
</organism>
<evidence type="ECO:0000313" key="3">
    <source>
        <dbReference type="EMBL" id="KAK4430694.1"/>
    </source>
</evidence>
<keyword evidence="2" id="KW-0732">Signal</keyword>